<dbReference type="EMBL" id="BBYQ01000037">
    <property type="protein sequence ID" value="GAP28487.1"/>
    <property type="molecule type" value="Genomic_DNA"/>
</dbReference>
<keyword evidence="10" id="KW-0813">Transport</keyword>
<feature type="binding site" evidence="10">
    <location>
        <position position="110"/>
    </location>
    <ligand>
        <name>Na(+)</name>
        <dbReference type="ChEBI" id="CHEBI:29101"/>
        <note>structural</note>
    </ligand>
</feature>
<keyword evidence="6 10" id="KW-0407">Ion channel</keyword>
<protein>
    <recommendedName>
        <fullName evidence="10">Fluoride-specific ion channel FluC</fullName>
    </recommendedName>
</protein>
<evidence type="ECO:0000256" key="10">
    <source>
        <dbReference type="HAMAP-Rule" id="MF_00454"/>
    </source>
</evidence>
<evidence type="ECO:0000256" key="7">
    <source>
        <dbReference type="ARBA" id="ARBA00035120"/>
    </source>
</evidence>
<dbReference type="RefSeq" id="WP_228102504.1">
    <property type="nucleotide sequence ID" value="NZ_AP017900.1"/>
</dbReference>
<name>A0ABC9YSS4_9NOCA</name>
<feature type="region of interest" description="Disordered" evidence="11">
    <location>
        <begin position="1"/>
        <end position="23"/>
    </location>
</feature>
<evidence type="ECO:0000256" key="6">
    <source>
        <dbReference type="ARBA" id="ARBA00023303"/>
    </source>
</evidence>
<comment type="catalytic activity">
    <reaction evidence="8">
        <text>fluoride(in) = fluoride(out)</text>
        <dbReference type="Rhea" id="RHEA:76159"/>
        <dbReference type="ChEBI" id="CHEBI:17051"/>
    </reaction>
    <physiologicalReaction direction="left-to-right" evidence="8">
        <dbReference type="Rhea" id="RHEA:76160"/>
    </physiologicalReaction>
</comment>
<keyword evidence="4 10" id="KW-1133">Transmembrane helix</keyword>
<keyword evidence="10" id="KW-0406">Ion transport</keyword>
<evidence type="ECO:0000256" key="11">
    <source>
        <dbReference type="SAM" id="MobiDB-lite"/>
    </source>
</evidence>
<reference evidence="13" key="1">
    <citation type="submission" date="2015-07" db="EMBL/GenBank/DDBJ databases">
        <title>Nocardia seriolae U-1 whole genome shotgun sequence.</title>
        <authorList>
            <person name="Imajoh M."/>
            <person name="Fukumoto Y."/>
            <person name="Sukeda M."/>
            <person name="Yamane J."/>
            <person name="Yamasaki K."/>
            <person name="Shimizu M."/>
            <person name="Ohnishi K."/>
            <person name="Oshima S."/>
        </authorList>
    </citation>
    <scope>NUCLEOTIDE SEQUENCE [LARGE SCALE GENOMIC DNA]</scope>
    <source>
        <strain evidence="13">U-1</strain>
    </source>
</reference>
<comment type="caution">
    <text evidence="12">The sequence shown here is derived from an EMBL/GenBank/DDBJ whole genome shotgun (WGS) entry which is preliminary data.</text>
</comment>
<accession>A0ABC9YSS4</accession>
<evidence type="ECO:0000256" key="3">
    <source>
        <dbReference type="ARBA" id="ARBA00022692"/>
    </source>
</evidence>
<proteinExistence type="inferred from homology"/>
<evidence type="ECO:0000256" key="9">
    <source>
        <dbReference type="ARBA" id="ARBA00049940"/>
    </source>
</evidence>
<comment type="function">
    <text evidence="9 10">Fluoride-specific ion channel. Important for reducing fluoride concentration in the cell, thus reducing its toxicity.</text>
</comment>
<dbReference type="GO" id="GO:0005886">
    <property type="term" value="C:plasma membrane"/>
    <property type="evidence" value="ECO:0007669"/>
    <property type="project" value="UniProtKB-SubCell"/>
</dbReference>
<feature type="transmembrane region" description="Helical" evidence="10">
    <location>
        <begin position="102"/>
        <end position="119"/>
    </location>
</feature>
<dbReference type="AlphaFoldDB" id="A0ABC9YSS4"/>
<comment type="activity regulation">
    <text evidence="10">Na(+) is not transported, but it plays an essential structural role and its presence is essential for fluoride channel function.</text>
</comment>
<evidence type="ECO:0000256" key="1">
    <source>
        <dbReference type="ARBA" id="ARBA00004651"/>
    </source>
</evidence>
<evidence type="ECO:0000256" key="8">
    <source>
        <dbReference type="ARBA" id="ARBA00035585"/>
    </source>
</evidence>
<keyword evidence="10" id="KW-0479">Metal-binding</keyword>
<evidence type="ECO:0000256" key="5">
    <source>
        <dbReference type="ARBA" id="ARBA00023136"/>
    </source>
</evidence>
<dbReference type="Pfam" id="PF02537">
    <property type="entry name" value="CRCB"/>
    <property type="match status" value="1"/>
</dbReference>
<dbReference type="PANTHER" id="PTHR28259">
    <property type="entry name" value="FLUORIDE EXPORT PROTEIN 1-RELATED"/>
    <property type="match status" value="1"/>
</dbReference>
<feature type="transmembrane region" description="Helical" evidence="10">
    <location>
        <begin position="70"/>
        <end position="90"/>
    </location>
</feature>
<dbReference type="Proteomes" id="UP000037179">
    <property type="component" value="Unassembled WGS sequence"/>
</dbReference>
<organism evidence="12 13">
    <name type="scientific">Nocardia seriolae</name>
    <dbReference type="NCBI Taxonomy" id="37332"/>
    <lineage>
        <taxon>Bacteria</taxon>
        <taxon>Bacillati</taxon>
        <taxon>Actinomycetota</taxon>
        <taxon>Actinomycetes</taxon>
        <taxon>Mycobacteriales</taxon>
        <taxon>Nocardiaceae</taxon>
        <taxon>Nocardia</taxon>
    </lineage>
</organism>
<evidence type="ECO:0000313" key="13">
    <source>
        <dbReference type="Proteomes" id="UP000037179"/>
    </source>
</evidence>
<evidence type="ECO:0000256" key="4">
    <source>
        <dbReference type="ARBA" id="ARBA00022989"/>
    </source>
</evidence>
<comment type="similarity">
    <text evidence="7 10">Belongs to the fluoride channel Fluc/FEX (TC 1.A.43) family.</text>
</comment>
<comment type="subcellular location">
    <subcellularLocation>
        <location evidence="1 10">Cell membrane</location>
        <topology evidence="1 10">Multi-pass membrane protein</topology>
    </subcellularLocation>
</comment>
<feature type="transmembrane region" description="Helical" evidence="10">
    <location>
        <begin position="38"/>
        <end position="58"/>
    </location>
</feature>
<dbReference type="GO" id="GO:0140114">
    <property type="term" value="P:cellular detoxification of fluoride"/>
    <property type="evidence" value="ECO:0007669"/>
    <property type="project" value="UniProtKB-UniRule"/>
</dbReference>
<sequence>MTSELTTSGRADDGEPIDPDIDIHRPEQRRELARSHGAILAVISAGGALGALARYGLAQLWPTPPGGFPWATFATNVIGCFLIGILMVAVTEIWVAHPLVRPFLGVGILGGFTTFSTYANDTRALLHPDTMITAFTYFALTLLCALPATLIAVRLARWAYEAIRSPERKAVA</sequence>
<dbReference type="InterPro" id="IPR003691">
    <property type="entry name" value="FluC"/>
</dbReference>
<dbReference type="HAMAP" id="MF_00454">
    <property type="entry name" value="FluC"/>
    <property type="match status" value="1"/>
</dbReference>
<keyword evidence="10" id="KW-0915">Sodium</keyword>
<keyword evidence="2 10" id="KW-1003">Cell membrane</keyword>
<gene>
    <name evidence="10" type="primary">fluC</name>
    <name evidence="10" type="synonym">crcB</name>
    <name evidence="12" type="ORF">NSK11_contig00037-0008</name>
</gene>
<dbReference type="GO" id="GO:0062054">
    <property type="term" value="F:fluoride channel activity"/>
    <property type="evidence" value="ECO:0007669"/>
    <property type="project" value="UniProtKB-UniRule"/>
</dbReference>
<keyword evidence="5 10" id="KW-0472">Membrane</keyword>
<reference evidence="12 13" key="2">
    <citation type="journal article" date="2016" name="Genome Announc.">
        <title>Draft Genome Sequence of Erythromycin- and Oxytetracycline-Sensitive Nocardia seriolae Strain U-1 (NBRC 110359).</title>
        <authorList>
            <person name="Imajoh M."/>
            <person name="Sukeda M."/>
            <person name="Shimizu M."/>
            <person name="Yamane J."/>
            <person name="Ohnishi K."/>
            <person name="Oshima S."/>
        </authorList>
    </citation>
    <scope>NUCLEOTIDE SEQUENCE [LARGE SCALE GENOMIC DNA]</scope>
    <source>
        <strain evidence="12 13">U-1</strain>
    </source>
</reference>
<evidence type="ECO:0000256" key="2">
    <source>
        <dbReference type="ARBA" id="ARBA00022475"/>
    </source>
</evidence>
<keyword evidence="13" id="KW-1185">Reference proteome</keyword>
<keyword evidence="3 10" id="KW-0812">Transmembrane</keyword>
<evidence type="ECO:0000313" key="12">
    <source>
        <dbReference type="EMBL" id="GAP28487.1"/>
    </source>
</evidence>
<feature type="binding site" evidence="10">
    <location>
        <position position="113"/>
    </location>
    <ligand>
        <name>Na(+)</name>
        <dbReference type="ChEBI" id="CHEBI:29101"/>
        <note>structural</note>
    </ligand>
</feature>
<feature type="transmembrane region" description="Helical" evidence="10">
    <location>
        <begin position="131"/>
        <end position="156"/>
    </location>
</feature>
<dbReference type="NCBIfam" id="TIGR00494">
    <property type="entry name" value="crcB"/>
    <property type="match status" value="1"/>
</dbReference>
<dbReference type="GeneID" id="93373903"/>
<dbReference type="GO" id="GO:0046872">
    <property type="term" value="F:metal ion binding"/>
    <property type="evidence" value="ECO:0007669"/>
    <property type="project" value="UniProtKB-KW"/>
</dbReference>
<dbReference type="PANTHER" id="PTHR28259:SF1">
    <property type="entry name" value="FLUORIDE EXPORT PROTEIN 1-RELATED"/>
    <property type="match status" value="1"/>
</dbReference>